<proteinExistence type="predicted"/>
<keyword evidence="4 8" id="KW-0812">Transmembrane</keyword>
<keyword evidence="2" id="KW-1003">Cell membrane</keyword>
<evidence type="ECO:0000256" key="7">
    <source>
        <dbReference type="ARBA" id="ARBA00023306"/>
    </source>
</evidence>
<protein>
    <submittedName>
        <fullName evidence="10">POTRA domain protein, FtsQ-type</fullName>
    </submittedName>
</protein>
<evidence type="ECO:0000259" key="9">
    <source>
        <dbReference type="PROSITE" id="PS51779"/>
    </source>
</evidence>
<reference evidence="10" key="1">
    <citation type="submission" date="2007-11" db="EMBL/GenBank/DDBJ databases">
        <authorList>
            <person name="Fulton L."/>
            <person name="Clifton S."/>
            <person name="Fulton B."/>
            <person name="Xu J."/>
            <person name="Minx P."/>
            <person name="Pepin K.H."/>
            <person name="Johnson M."/>
            <person name="Thiruvilangam P."/>
            <person name="Bhonagiri V."/>
            <person name="Nash W.E."/>
            <person name="Mardis E.R."/>
            <person name="Wilson R.K."/>
        </authorList>
    </citation>
    <scope>NUCLEOTIDE SEQUENCE [LARGE SCALE GENOMIC DNA]</scope>
    <source>
        <strain evidence="10">DSM 14662</strain>
    </source>
</reference>
<sequence length="269" mass="30347">MDKNEKIITINQAKKQQKGPGNKKKIIGCIAGLLFLLCIILFAVFQTKKIVIKGNSHYTEGEIAAALKDNTYTGNGLILFLRNKIAPVKTLPFVDSVTITLKGTDQVTVQVNEKKRAGCLNYNGKYVYFDKEGYALEIYEKHYDDVPLVTGLNYKKIALGEKIPEKKTAVFEQILKITMAIDKYDLPVSQIHFNAEGKALLISGDLTINLWNSRELDLKLTELTGILPKMKGKKGTISMKYFTKDNPVAIFKKEKVVESLTEKLYHVRR</sequence>
<dbReference type="InterPro" id="IPR034746">
    <property type="entry name" value="POTRA"/>
</dbReference>
<dbReference type="Proteomes" id="UP000004935">
    <property type="component" value="Unassembled WGS sequence"/>
</dbReference>
<feature type="domain" description="POTRA" evidence="9">
    <location>
        <begin position="45"/>
        <end position="116"/>
    </location>
</feature>
<dbReference type="InterPro" id="IPR026579">
    <property type="entry name" value="FtsQ"/>
</dbReference>
<feature type="transmembrane region" description="Helical" evidence="8">
    <location>
        <begin position="26"/>
        <end position="45"/>
    </location>
</feature>
<dbReference type="STRING" id="411490.ANACAC_00006"/>
<dbReference type="PROSITE" id="PS51779">
    <property type="entry name" value="POTRA"/>
    <property type="match status" value="1"/>
</dbReference>
<accession>B0M8Y4</accession>
<evidence type="ECO:0000313" key="10">
    <source>
        <dbReference type="EMBL" id="EDR99165.1"/>
    </source>
</evidence>
<evidence type="ECO:0000256" key="8">
    <source>
        <dbReference type="SAM" id="Phobius"/>
    </source>
</evidence>
<dbReference type="GO" id="GO:0090529">
    <property type="term" value="P:cell septum assembly"/>
    <property type="evidence" value="ECO:0007669"/>
    <property type="project" value="InterPro"/>
</dbReference>
<dbReference type="GO" id="GO:0016020">
    <property type="term" value="C:membrane"/>
    <property type="evidence" value="ECO:0007669"/>
    <property type="project" value="UniProtKB-SubCell"/>
</dbReference>
<evidence type="ECO:0000256" key="3">
    <source>
        <dbReference type="ARBA" id="ARBA00022618"/>
    </source>
</evidence>
<evidence type="ECO:0000256" key="1">
    <source>
        <dbReference type="ARBA" id="ARBA00004370"/>
    </source>
</evidence>
<dbReference type="eggNOG" id="COG1589">
    <property type="taxonomic scope" value="Bacteria"/>
</dbReference>
<evidence type="ECO:0000256" key="4">
    <source>
        <dbReference type="ARBA" id="ARBA00022692"/>
    </source>
</evidence>
<keyword evidence="5 8" id="KW-1133">Transmembrane helix</keyword>
<keyword evidence="7" id="KW-0131">Cell cycle</keyword>
<evidence type="ECO:0000256" key="2">
    <source>
        <dbReference type="ARBA" id="ARBA00022475"/>
    </source>
</evidence>
<dbReference type="AlphaFoldDB" id="B0M8Y4"/>
<evidence type="ECO:0000256" key="5">
    <source>
        <dbReference type="ARBA" id="ARBA00022989"/>
    </source>
</evidence>
<dbReference type="RefSeq" id="WP_006565517.1">
    <property type="nucleotide sequence ID" value="NZ_DS499727.1"/>
</dbReference>
<dbReference type="PANTHER" id="PTHR35851:SF1">
    <property type="entry name" value="CELL DIVISION PROTEIN FTSQ"/>
    <property type="match status" value="1"/>
</dbReference>
<dbReference type="Pfam" id="PF08478">
    <property type="entry name" value="POTRA_1"/>
    <property type="match status" value="1"/>
</dbReference>
<organism evidence="10 11">
    <name type="scientific">Anaerostipes caccae (strain DSM 14662 / CCUG 47493 / JCM 13470 / NCIMB 13811 / L1-92)</name>
    <dbReference type="NCBI Taxonomy" id="411490"/>
    <lineage>
        <taxon>Bacteria</taxon>
        <taxon>Bacillati</taxon>
        <taxon>Bacillota</taxon>
        <taxon>Clostridia</taxon>
        <taxon>Lachnospirales</taxon>
        <taxon>Lachnospiraceae</taxon>
        <taxon>Anaerostipes</taxon>
    </lineage>
</organism>
<dbReference type="InterPro" id="IPR013685">
    <property type="entry name" value="POTRA_FtsQ_type"/>
</dbReference>
<dbReference type="HOGENOM" id="CLU_063194_0_0_9"/>
<dbReference type="EMBL" id="ABAX03000001">
    <property type="protein sequence ID" value="EDR99165.1"/>
    <property type="molecule type" value="Genomic_DNA"/>
</dbReference>
<reference evidence="10" key="2">
    <citation type="submission" date="2013-11" db="EMBL/GenBank/DDBJ databases">
        <title>Draft genome sequence of Anaerostipes caccae (DSM 14662).</title>
        <authorList>
            <person name="Sudarsanam P."/>
            <person name="Ley R."/>
            <person name="Guruge J."/>
            <person name="Turnbaugh P.J."/>
            <person name="Mahowald M."/>
            <person name="Liep D."/>
            <person name="Gordon J."/>
        </authorList>
    </citation>
    <scope>NUCLEOTIDE SEQUENCE</scope>
    <source>
        <strain evidence="10">DSM 14662</strain>
    </source>
</reference>
<gene>
    <name evidence="10" type="ORF">ANACAC_00006</name>
</gene>
<name>B0M8Y4_ANACD</name>
<keyword evidence="11" id="KW-1185">Reference proteome</keyword>
<keyword evidence="3" id="KW-0132">Cell division</keyword>
<evidence type="ECO:0000313" key="11">
    <source>
        <dbReference type="Proteomes" id="UP000004935"/>
    </source>
</evidence>
<dbReference type="PANTHER" id="PTHR35851">
    <property type="entry name" value="CELL DIVISION PROTEIN FTSQ"/>
    <property type="match status" value="1"/>
</dbReference>
<keyword evidence="6 8" id="KW-0472">Membrane</keyword>
<comment type="caution">
    <text evidence="10">The sequence shown here is derived from an EMBL/GenBank/DDBJ whole genome shotgun (WGS) entry which is preliminary data.</text>
</comment>
<evidence type="ECO:0000256" key="6">
    <source>
        <dbReference type="ARBA" id="ARBA00023136"/>
    </source>
</evidence>
<comment type="subcellular location">
    <subcellularLocation>
        <location evidence="1">Membrane</location>
    </subcellularLocation>
</comment>